<accession>A0AAV4Y2A5</accession>
<gene>
    <name evidence="1" type="ORF">CEXT_722211</name>
</gene>
<evidence type="ECO:0000313" key="2">
    <source>
        <dbReference type="Proteomes" id="UP001054945"/>
    </source>
</evidence>
<dbReference type="Proteomes" id="UP001054945">
    <property type="component" value="Unassembled WGS sequence"/>
</dbReference>
<protein>
    <submittedName>
        <fullName evidence="1">Uncharacterized protein</fullName>
    </submittedName>
</protein>
<keyword evidence="2" id="KW-1185">Reference proteome</keyword>
<name>A0AAV4Y2A5_CAEEX</name>
<organism evidence="1 2">
    <name type="scientific">Caerostris extrusa</name>
    <name type="common">Bark spider</name>
    <name type="synonym">Caerostris bankana</name>
    <dbReference type="NCBI Taxonomy" id="172846"/>
    <lineage>
        <taxon>Eukaryota</taxon>
        <taxon>Metazoa</taxon>
        <taxon>Ecdysozoa</taxon>
        <taxon>Arthropoda</taxon>
        <taxon>Chelicerata</taxon>
        <taxon>Arachnida</taxon>
        <taxon>Araneae</taxon>
        <taxon>Araneomorphae</taxon>
        <taxon>Entelegynae</taxon>
        <taxon>Araneoidea</taxon>
        <taxon>Araneidae</taxon>
        <taxon>Caerostris</taxon>
    </lineage>
</organism>
<evidence type="ECO:0000313" key="1">
    <source>
        <dbReference type="EMBL" id="GIZ01487.1"/>
    </source>
</evidence>
<dbReference type="AlphaFoldDB" id="A0AAV4Y2A5"/>
<proteinExistence type="predicted"/>
<reference evidence="1 2" key="1">
    <citation type="submission" date="2021-06" db="EMBL/GenBank/DDBJ databases">
        <title>Caerostris extrusa draft genome.</title>
        <authorList>
            <person name="Kono N."/>
            <person name="Arakawa K."/>
        </authorList>
    </citation>
    <scope>NUCLEOTIDE SEQUENCE [LARGE SCALE GENOMIC DNA]</scope>
</reference>
<comment type="caution">
    <text evidence="1">The sequence shown here is derived from an EMBL/GenBank/DDBJ whole genome shotgun (WGS) entry which is preliminary data.</text>
</comment>
<dbReference type="EMBL" id="BPLR01018676">
    <property type="protein sequence ID" value="GIZ01487.1"/>
    <property type="molecule type" value="Genomic_DNA"/>
</dbReference>
<sequence length="123" mass="14126">MMTGDIPCLPHTRVCPLALYEDECHIDNALTCPDVRTCRSGRTGVNGVCRRNLSCSSGKGCSYRFIMVTSETRICHRRTWVVWLRYGGRSCVLVWMVLGVIDTEILRLIWNGVVQRTEYWKII</sequence>